<dbReference type="Proteomes" id="UP000837857">
    <property type="component" value="Chromosome 12"/>
</dbReference>
<feature type="non-terminal residue" evidence="1">
    <location>
        <position position="69"/>
    </location>
</feature>
<proteinExistence type="predicted"/>
<sequence>MLIITVFKRLKLFFRRLRLGIYIFRMQPSRRGAEVKRRWLCATYRWLGYPALVQTIEDMIVAVWNEHNH</sequence>
<gene>
    <name evidence="1" type="ORF">IPOD504_LOCUS2443</name>
</gene>
<dbReference type="EMBL" id="OW152824">
    <property type="protein sequence ID" value="CAH2040280.1"/>
    <property type="molecule type" value="Genomic_DNA"/>
</dbReference>
<keyword evidence="2" id="KW-1185">Reference proteome</keyword>
<name>A0ABN8HVS6_9NEOP</name>
<protein>
    <submittedName>
        <fullName evidence="1">Uncharacterized protein</fullName>
    </submittedName>
</protein>
<accession>A0ABN8HVS6</accession>
<organism evidence="1 2">
    <name type="scientific">Iphiclides podalirius</name>
    <name type="common">scarce swallowtail</name>
    <dbReference type="NCBI Taxonomy" id="110791"/>
    <lineage>
        <taxon>Eukaryota</taxon>
        <taxon>Metazoa</taxon>
        <taxon>Ecdysozoa</taxon>
        <taxon>Arthropoda</taxon>
        <taxon>Hexapoda</taxon>
        <taxon>Insecta</taxon>
        <taxon>Pterygota</taxon>
        <taxon>Neoptera</taxon>
        <taxon>Endopterygota</taxon>
        <taxon>Lepidoptera</taxon>
        <taxon>Glossata</taxon>
        <taxon>Ditrysia</taxon>
        <taxon>Papilionoidea</taxon>
        <taxon>Papilionidae</taxon>
        <taxon>Papilioninae</taxon>
        <taxon>Iphiclides</taxon>
    </lineage>
</organism>
<evidence type="ECO:0000313" key="2">
    <source>
        <dbReference type="Proteomes" id="UP000837857"/>
    </source>
</evidence>
<evidence type="ECO:0000313" key="1">
    <source>
        <dbReference type="EMBL" id="CAH2040280.1"/>
    </source>
</evidence>
<reference evidence="1" key="1">
    <citation type="submission" date="2022-03" db="EMBL/GenBank/DDBJ databases">
        <authorList>
            <person name="Martin H S."/>
        </authorList>
    </citation>
    <scope>NUCLEOTIDE SEQUENCE</scope>
</reference>